<proteinExistence type="predicted"/>
<accession>A0ACD0NLJ3</accession>
<keyword evidence="2" id="KW-1185">Reference proteome</keyword>
<evidence type="ECO:0000313" key="1">
    <source>
        <dbReference type="EMBL" id="PWN46676.1"/>
    </source>
</evidence>
<evidence type="ECO:0000313" key="2">
    <source>
        <dbReference type="Proteomes" id="UP000245626"/>
    </source>
</evidence>
<dbReference type="EMBL" id="KZ820785">
    <property type="protein sequence ID" value="PWN46676.1"/>
    <property type="molecule type" value="Genomic_DNA"/>
</dbReference>
<reference evidence="1 2" key="1">
    <citation type="journal article" date="2018" name="Mol. Biol. Evol.">
        <title>Broad Genomic Sampling Reveals a Smut Pathogenic Ancestry of the Fungal Clade Ustilaginomycotina.</title>
        <authorList>
            <person name="Kijpornyongpan T."/>
            <person name="Mondo S.J."/>
            <person name="Barry K."/>
            <person name="Sandor L."/>
            <person name="Lee J."/>
            <person name="Lipzen A."/>
            <person name="Pangilinan J."/>
            <person name="LaButti K."/>
            <person name="Hainaut M."/>
            <person name="Henrissat B."/>
            <person name="Grigoriev I.V."/>
            <person name="Spatafora J.W."/>
            <person name="Aime M.C."/>
        </authorList>
    </citation>
    <scope>NUCLEOTIDE SEQUENCE [LARGE SCALE GENOMIC DNA]</scope>
    <source>
        <strain evidence="1 2">SA 807</strain>
    </source>
</reference>
<organism evidence="1 2">
    <name type="scientific">Violaceomyces palustris</name>
    <dbReference type="NCBI Taxonomy" id="1673888"/>
    <lineage>
        <taxon>Eukaryota</taxon>
        <taxon>Fungi</taxon>
        <taxon>Dikarya</taxon>
        <taxon>Basidiomycota</taxon>
        <taxon>Ustilaginomycotina</taxon>
        <taxon>Ustilaginomycetes</taxon>
        <taxon>Violaceomycetales</taxon>
        <taxon>Violaceomycetaceae</taxon>
        <taxon>Violaceomyces</taxon>
    </lineage>
</organism>
<sequence>MPLKSSNRKETKSCNSSLPSSASSSSEGRMTFCPSIVSPVLEEDFGHFERAGGLTLVPSSLPSVFSLLCVCRPQVPVKHEHVVFCKMSNFQLDLYRLFIRSPEIKKLLRGSGSQPLKAIGILKKLCNHPDLLDLPSDLEGSEELFPEGYVPRDRRNVNPELSGKMMVLQRFLETIRATTNDKIVLISNYTQTLDVFERMCRANRWGNFRLDGTMTVSKRQKLVDKFNDPEGKEFIFLLSSKAGGCGLNLIGANRLVLFDPDWNPASDQQALARVWRDGQKKSCKCKEKG</sequence>
<gene>
    <name evidence="1" type="ORF">IE53DRAFT_15877</name>
</gene>
<dbReference type="Proteomes" id="UP000245626">
    <property type="component" value="Unassembled WGS sequence"/>
</dbReference>
<protein>
    <submittedName>
        <fullName evidence="1">Uncharacterized protein</fullName>
    </submittedName>
</protein>
<name>A0ACD0NLJ3_9BASI</name>